<evidence type="ECO:0000256" key="4">
    <source>
        <dbReference type="ARBA" id="ARBA00022989"/>
    </source>
</evidence>
<evidence type="ECO:0000256" key="3">
    <source>
        <dbReference type="ARBA" id="ARBA00022692"/>
    </source>
</evidence>
<dbReference type="EMBL" id="RDQM01000017">
    <property type="protein sequence ID" value="RMW95410.1"/>
    <property type="molecule type" value="Genomic_DNA"/>
</dbReference>
<feature type="domain" description="MacB-like periplasmic core" evidence="8">
    <location>
        <begin position="20"/>
        <end position="271"/>
    </location>
</feature>
<evidence type="ECO:0000313" key="10">
    <source>
        <dbReference type="EMBL" id="RMX10688.1"/>
    </source>
</evidence>
<dbReference type="RefSeq" id="WP_122239222.1">
    <property type="nucleotide sequence ID" value="NZ_RDQK01000007.1"/>
</dbReference>
<feature type="transmembrane region" description="Helical" evidence="6">
    <location>
        <begin position="394"/>
        <end position="412"/>
    </location>
</feature>
<evidence type="ECO:0000313" key="12">
    <source>
        <dbReference type="Proteomes" id="UP000281171"/>
    </source>
</evidence>
<evidence type="ECO:0000256" key="1">
    <source>
        <dbReference type="ARBA" id="ARBA00004651"/>
    </source>
</evidence>
<protein>
    <submittedName>
        <fullName evidence="9">ABC transporter permease</fullName>
    </submittedName>
</protein>
<keyword evidence="5 6" id="KW-0472">Membrane</keyword>
<name>A0A3M6PYV7_9BURK</name>
<dbReference type="PANTHER" id="PTHR43738:SF2">
    <property type="entry name" value="ABC TRANSPORTER PERMEASE"/>
    <property type="match status" value="1"/>
</dbReference>
<comment type="subcellular location">
    <subcellularLocation>
        <location evidence="1">Cell membrane</location>
        <topology evidence="1">Multi-pass membrane protein</topology>
    </subcellularLocation>
</comment>
<dbReference type="InterPro" id="IPR051125">
    <property type="entry name" value="ABC-4/HrtB_transporter"/>
</dbReference>
<accession>A0A3M6R7H5</accession>
<evidence type="ECO:0000259" key="7">
    <source>
        <dbReference type="Pfam" id="PF02687"/>
    </source>
</evidence>
<dbReference type="GO" id="GO:0005886">
    <property type="term" value="C:plasma membrane"/>
    <property type="evidence" value="ECO:0007669"/>
    <property type="project" value="UniProtKB-SubCell"/>
</dbReference>
<evidence type="ECO:0000256" key="5">
    <source>
        <dbReference type="ARBA" id="ARBA00023136"/>
    </source>
</evidence>
<dbReference type="Pfam" id="PF02687">
    <property type="entry name" value="FtsX"/>
    <property type="match status" value="1"/>
</dbReference>
<keyword evidence="4 6" id="KW-1133">Transmembrane helix</keyword>
<evidence type="ECO:0000256" key="6">
    <source>
        <dbReference type="SAM" id="Phobius"/>
    </source>
</evidence>
<feature type="transmembrane region" description="Helical" evidence="6">
    <location>
        <begin position="300"/>
        <end position="324"/>
    </location>
</feature>
<proteinExistence type="predicted"/>
<dbReference type="EMBL" id="RDQK01000007">
    <property type="protein sequence ID" value="RMX10688.1"/>
    <property type="molecule type" value="Genomic_DNA"/>
</dbReference>
<feature type="transmembrane region" description="Helical" evidence="6">
    <location>
        <begin position="345"/>
        <end position="374"/>
    </location>
</feature>
<evidence type="ECO:0000313" key="11">
    <source>
        <dbReference type="Proteomes" id="UP000267521"/>
    </source>
</evidence>
<organism evidence="9 11">
    <name type="scientific">Allofranklinella schreckenbergeri</name>
    <dbReference type="NCBI Taxonomy" id="1076744"/>
    <lineage>
        <taxon>Bacteria</taxon>
        <taxon>Pseudomonadati</taxon>
        <taxon>Pseudomonadota</taxon>
        <taxon>Betaproteobacteria</taxon>
        <taxon>Burkholderiales</taxon>
        <taxon>Comamonadaceae</taxon>
        <taxon>Allofranklinella</taxon>
    </lineage>
</organism>
<dbReference type="InterPro" id="IPR003838">
    <property type="entry name" value="ABC3_permease_C"/>
</dbReference>
<sequence length="430" mass="46238">MIALFRLAWQSAWNRRFTLALTIFSIALSTFMLLGVERIRTDVRNGFTSAISGTDLVVGARTGSVQLLLYSVFRIGSATNNIRFSSVQAIEGMRGVDWVVPISLGDSHRGFPVVGTSAAYFEHFRYGQRQALHVRESQAKLPPDGNPLAGADLYDAVLGAEVARQLGYRLGQRIVLSHGSGPIQLTEHDDKPFTVAAILAPTGTPVDRSVHISLEAMEALHVDWRSGMRIPGKNVDAQAVREMDLRPRNVTALLVGLQSRAQVFSVQRQINSFRAEPLMAVLPGVALDELWGLIGTGERSLLLMSALVAFVSLLGMVAVVLAGLNERRRELAVLRAVGARPGHVVGLLAIEGALTTAAGIVLGVLALTLAVLAAAPWLLERFGLIVTLGEVTPLQGWMLLGLLLTGFLASLAPGWRAYRLSLVDGLSPPV</sequence>
<reference evidence="11 12" key="1">
    <citation type="submission" date="2018-10" db="EMBL/GenBank/DDBJ databases">
        <title>Comamonadaceae CDC group NO-1 genome sequencing and assembly.</title>
        <authorList>
            <person name="Bernier A.-M."/>
            <person name="Bernard K."/>
        </authorList>
    </citation>
    <scope>NUCLEOTIDE SEQUENCE [LARGE SCALE GENOMIC DNA]</scope>
    <source>
        <strain evidence="10 12">NML180581</strain>
        <strain evidence="9 11">NML970147</strain>
    </source>
</reference>
<keyword evidence="3 6" id="KW-0812">Transmembrane</keyword>
<dbReference type="InterPro" id="IPR025857">
    <property type="entry name" value="MacB_PCD"/>
</dbReference>
<gene>
    <name evidence="10" type="ORF">EBQ24_03545</name>
    <name evidence="9" type="ORF">EBQ26_11220</name>
</gene>
<comment type="caution">
    <text evidence="9">The sequence shown here is derived from an EMBL/GenBank/DDBJ whole genome shotgun (WGS) entry which is preliminary data.</text>
</comment>
<evidence type="ECO:0000259" key="8">
    <source>
        <dbReference type="Pfam" id="PF12704"/>
    </source>
</evidence>
<evidence type="ECO:0000256" key="2">
    <source>
        <dbReference type="ARBA" id="ARBA00022475"/>
    </source>
</evidence>
<accession>A0A3M6PYV7</accession>
<evidence type="ECO:0000313" key="9">
    <source>
        <dbReference type="EMBL" id="RMW95410.1"/>
    </source>
</evidence>
<dbReference type="PANTHER" id="PTHR43738">
    <property type="entry name" value="ABC TRANSPORTER, MEMBRANE PROTEIN"/>
    <property type="match status" value="1"/>
</dbReference>
<dbReference type="Pfam" id="PF12704">
    <property type="entry name" value="MacB_PCD"/>
    <property type="match status" value="1"/>
</dbReference>
<feature type="domain" description="ABC3 transporter permease C-terminal" evidence="7">
    <location>
        <begin position="303"/>
        <end position="421"/>
    </location>
</feature>
<dbReference type="Proteomes" id="UP000281171">
    <property type="component" value="Unassembled WGS sequence"/>
</dbReference>
<feature type="transmembrane region" description="Helical" evidence="6">
    <location>
        <begin position="17"/>
        <end position="36"/>
    </location>
</feature>
<dbReference type="AlphaFoldDB" id="A0A3M6PYV7"/>
<keyword evidence="2" id="KW-1003">Cell membrane</keyword>
<dbReference type="Proteomes" id="UP000267521">
    <property type="component" value="Unassembled WGS sequence"/>
</dbReference>